<dbReference type="EMBL" id="JBHSKJ010000020">
    <property type="protein sequence ID" value="MFC5148659.1"/>
    <property type="molecule type" value="Genomic_DNA"/>
</dbReference>
<evidence type="ECO:0000256" key="1">
    <source>
        <dbReference type="SAM" id="MobiDB-lite"/>
    </source>
</evidence>
<sequence length="240" mass="25740">MNLVLQALPIAAPTIGWAAHALFLVRRLRTARTDPLTGLMCREEFTSRAQRAVKRPHAAVLLLDLNGFKQINDTHGHDVGDQVIAAVGRRLSAWCRERGGFAARLGGDEFTAVVRLAPDADLDSELTYSLSARLSAPLETSSVTLSPRASIGICRTSHRPGAALSDLLRGADEAMYTAKRLGEHWRPAGPVDVYSTTNGRRDGRSGTPSGTRSGTRSGVRAGVRSGAHLTLLAPMRRNAS</sequence>
<evidence type="ECO:0000313" key="4">
    <source>
        <dbReference type="Proteomes" id="UP001596222"/>
    </source>
</evidence>
<dbReference type="Pfam" id="PF00990">
    <property type="entry name" value="GGDEF"/>
    <property type="match status" value="1"/>
</dbReference>
<feature type="compositionally biased region" description="Low complexity" evidence="1">
    <location>
        <begin position="205"/>
        <end position="226"/>
    </location>
</feature>
<dbReference type="RefSeq" id="WP_382048342.1">
    <property type="nucleotide sequence ID" value="NZ_JBHSKJ010000020.1"/>
</dbReference>
<comment type="caution">
    <text evidence="3">The sequence shown here is derived from an EMBL/GenBank/DDBJ whole genome shotgun (WGS) entry which is preliminary data.</text>
</comment>
<evidence type="ECO:0000259" key="2">
    <source>
        <dbReference type="PROSITE" id="PS50887"/>
    </source>
</evidence>
<dbReference type="NCBIfam" id="TIGR00254">
    <property type="entry name" value="GGDEF"/>
    <property type="match status" value="1"/>
</dbReference>
<dbReference type="PANTHER" id="PTHR46663">
    <property type="entry name" value="DIGUANYLATE CYCLASE DGCT-RELATED"/>
    <property type="match status" value="1"/>
</dbReference>
<keyword evidence="4" id="KW-1185">Reference proteome</keyword>
<dbReference type="GO" id="GO:0052621">
    <property type="term" value="F:diguanylate cyclase activity"/>
    <property type="evidence" value="ECO:0007669"/>
    <property type="project" value="UniProtKB-EC"/>
</dbReference>
<accession>A0ABW0A7L7</accession>
<dbReference type="InterPro" id="IPR052163">
    <property type="entry name" value="DGC-Regulatory_Protein"/>
</dbReference>
<evidence type="ECO:0000313" key="3">
    <source>
        <dbReference type="EMBL" id="MFC5148659.1"/>
    </source>
</evidence>
<keyword evidence="3" id="KW-0808">Transferase</keyword>
<feature type="domain" description="GGDEF" evidence="2">
    <location>
        <begin position="56"/>
        <end position="191"/>
    </location>
</feature>
<name>A0ABW0A7L7_9ACTN</name>
<proteinExistence type="predicted"/>
<dbReference type="InterPro" id="IPR043128">
    <property type="entry name" value="Rev_trsase/Diguanyl_cyclase"/>
</dbReference>
<dbReference type="Proteomes" id="UP001596222">
    <property type="component" value="Unassembled WGS sequence"/>
</dbReference>
<organism evidence="3 4">
    <name type="scientific">Streptomyces aureoversilis</name>
    <dbReference type="NCBI Taxonomy" id="67277"/>
    <lineage>
        <taxon>Bacteria</taxon>
        <taxon>Bacillati</taxon>
        <taxon>Actinomycetota</taxon>
        <taxon>Actinomycetes</taxon>
        <taxon>Kitasatosporales</taxon>
        <taxon>Streptomycetaceae</taxon>
        <taxon>Streptomyces</taxon>
    </lineage>
</organism>
<dbReference type="Gene3D" id="3.30.70.270">
    <property type="match status" value="1"/>
</dbReference>
<protein>
    <submittedName>
        <fullName evidence="3">GGDEF domain-containing protein</fullName>
        <ecNumber evidence="3">2.7.7.65</ecNumber>
    </submittedName>
</protein>
<reference evidence="4" key="1">
    <citation type="journal article" date="2019" name="Int. J. Syst. Evol. Microbiol.">
        <title>The Global Catalogue of Microorganisms (GCM) 10K type strain sequencing project: providing services to taxonomists for standard genome sequencing and annotation.</title>
        <authorList>
            <consortium name="The Broad Institute Genomics Platform"/>
            <consortium name="The Broad Institute Genome Sequencing Center for Infectious Disease"/>
            <person name="Wu L."/>
            <person name="Ma J."/>
        </authorList>
    </citation>
    <scope>NUCLEOTIDE SEQUENCE [LARGE SCALE GENOMIC DNA]</scope>
    <source>
        <strain evidence="4">CGMCC 4.1641</strain>
    </source>
</reference>
<gene>
    <name evidence="3" type="ORF">ACFPP6_28730</name>
</gene>
<dbReference type="SUPFAM" id="SSF55073">
    <property type="entry name" value="Nucleotide cyclase"/>
    <property type="match status" value="1"/>
</dbReference>
<dbReference type="EC" id="2.7.7.65" evidence="3"/>
<dbReference type="InterPro" id="IPR000160">
    <property type="entry name" value="GGDEF_dom"/>
</dbReference>
<dbReference type="CDD" id="cd01949">
    <property type="entry name" value="GGDEF"/>
    <property type="match status" value="1"/>
</dbReference>
<dbReference type="InterPro" id="IPR029787">
    <property type="entry name" value="Nucleotide_cyclase"/>
</dbReference>
<dbReference type="PROSITE" id="PS50887">
    <property type="entry name" value="GGDEF"/>
    <property type="match status" value="1"/>
</dbReference>
<dbReference type="PANTHER" id="PTHR46663:SF2">
    <property type="entry name" value="GGDEF DOMAIN-CONTAINING PROTEIN"/>
    <property type="match status" value="1"/>
</dbReference>
<keyword evidence="3" id="KW-0548">Nucleotidyltransferase</keyword>
<dbReference type="SMART" id="SM00267">
    <property type="entry name" value="GGDEF"/>
    <property type="match status" value="1"/>
</dbReference>
<feature type="region of interest" description="Disordered" evidence="1">
    <location>
        <begin position="187"/>
        <end position="228"/>
    </location>
</feature>